<name>A0A381N607_9ZZZZ</name>
<sequence length="92" mass="10510">MALATYVTRLAPFVIFSQHHERPLLKFVAKYTPPMVMTILVIYMLKGVQYNSVEGLYYILALLVTVFFHLLIKNALLSIFAGTLVYMIAIQI</sequence>
<reference evidence="2" key="1">
    <citation type="submission" date="2018-05" db="EMBL/GenBank/DDBJ databases">
        <authorList>
            <person name="Lanie J.A."/>
            <person name="Ng W.-L."/>
            <person name="Kazmierczak K.M."/>
            <person name="Andrzejewski T.M."/>
            <person name="Davidsen T.M."/>
            <person name="Wayne K.J."/>
            <person name="Tettelin H."/>
            <person name="Glass J.I."/>
            <person name="Rusch D."/>
            <person name="Podicherti R."/>
            <person name="Tsui H.-C.T."/>
            <person name="Winkler M.E."/>
        </authorList>
    </citation>
    <scope>NUCLEOTIDE SEQUENCE</scope>
</reference>
<keyword evidence="1" id="KW-0812">Transmembrane</keyword>
<evidence type="ECO:0008006" key="3">
    <source>
        <dbReference type="Google" id="ProtNLM"/>
    </source>
</evidence>
<gene>
    <name evidence="2" type="ORF">METZ01_LOCUS2885</name>
</gene>
<dbReference type="EMBL" id="UINC01000149">
    <property type="protein sequence ID" value="SUZ50031.1"/>
    <property type="molecule type" value="Genomic_DNA"/>
</dbReference>
<evidence type="ECO:0000256" key="1">
    <source>
        <dbReference type="SAM" id="Phobius"/>
    </source>
</evidence>
<organism evidence="2">
    <name type="scientific">marine metagenome</name>
    <dbReference type="NCBI Taxonomy" id="408172"/>
    <lineage>
        <taxon>unclassified sequences</taxon>
        <taxon>metagenomes</taxon>
        <taxon>ecological metagenomes</taxon>
    </lineage>
</organism>
<dbReference type="InterPro" id="IPR008407">
    <property type="entry name" value="Brnchd-chn_aa_trnsp_AzlD"/>
</dbReference>
<dbReference type="Pfam" id="PF05437">
    <property type="entry name" value="AzlD"/>
    <property type="match status" value="1"/>
</dbReference>
<keyword evidence="1" id="KW-0472">Membrane</keyword>
<protein>
    <recommendedName>
        <fullName evidence="3">Branched-chain amino acid transport protein AzlD</fullName>
    </recommendedName>
</protein>
<accession>A0A381N607</accession>
<dbReference type="AlphaFoldDB" id="A0A381N607"/>
<keyword evidence="1" id="KW-1133">Transmembrane helix</keyword>
<feature type="transmembrane region" description="Helical" evidence="1">
    <location>
        <begin position="57"/>
        <end position="89"/>
    </location>
</feature>
<proteinExistence type="predicted"/>
<feature type="transmembrane region" description="Helical" evidence="1">
    <location>
        <begin position="27"/>
        <end position="45"/>
    </location>
</feature>
<evidence type="ECO:0000313" key="2">
    <source>
        <dbReference type="EMBL" id="SUZ50031.1"/>
    </source>
</evidence>
<dbReference type="PIRSF" id="PIRSF003203">
    <property type="entry name" value="AzlD"/>
    <property type="match status" value="1"/>
</dbReference>